<reference evidence="2" key="1">
    <citation type="journal article" date="2023" name="G3 (Bethesda)">
        <title>A reference genome for the long-term kleptoplast-retaining sea slug Elysia crispata morphotype clarki.</title>
        <authorList>
            <person name="Eastman K.E."/>
            <person name="Pendleton A.L."/>
            <person name="Shaikh M.A."/>
            <person name="Suttiyut T."/>
            <person name="Ogas R."/>
            <person name="Tomko P."/>
            <person name="Gavelis G."/>
            <person name="Widhalm J.R."/>
            <person name="Wisecaver J.H."/>
        </authorList>
    </citation>
    <scope>NUCLEOTIDE SEQUENCE</scope>
    <source>
        <strain evidence="2">ECLA1</strain>
    </source>
</reference>
<gene>
    <name evidence="2" type="ORF">RRG08_019559</name>
</gene>
<evidence type="ECO:0000256" key="1">
    <source>
        <dbReference type="SAM" id="MobiDB-lite"/>
    </source>
</evidence>
<dbReference type="EMBL" id="JAWDGP010004956">
    <property type="protein sequence ID" value="KAK3760743.1"/>
    <property type="molecule type" value="Genomic_DNA"/>
</dbReference>
<evidence type="ECO:0000313" key="3">
    <source>
        <dbReference type="Proteomes" id="UP001283361"/>
    </source>
</evidence>
<feature type="region of interest" description="Disordered" evidence="1">
    <location>
        <begin position="1"/>
        <end position="60"/>
    </location>
</feature>
<sequence length="190" mass="21441">MQETLGKANIKGKRKPRESKRKTVHFLRDILGDPPEGNESYGHISDSSADDEEYLPDSEIHKRRSQVERLLFPKIGESSSNVFPRNTLLYVPRHSDEINTSTADDLLPSETLVPASPSGGDMRGKHISTANAIDDEKEKVRAHANSFPKPTRIIADKTLGDHILDLIQTFNFFIVYTKKAHKQMKKHQLA</sequence>
<comment type="caution">
    <text evidence="2">The sequence shown here is derived from an EMBL/GenBank/DDBJ whole genome shotgun (WGS) entry which is preliminary data.</text>
</comment>
<dbReference type="Proteomes" id="UP001283361">
    <property type="component" value="Unassembled WGS sequence"/>
</dbReference>
<keyword evidence="3" id="KW-1185">Reference proteome</keyword>
<evidence type="ECO:0000313" key="2">
    <source>
        <dbReference type="EMBL" id="KAK3760743.1"/>
    </source>
</evidence>
<feature type="compositionally biased region" description="Basic residues" evidence="1">
    <location>
        <begin position="10"/>
        <end position="25"/>
    </location>
</feature>
<protein>
    <submittedName>
        <fullName evidence="2">Uncharacterized protein</fullName>
    </submittedName>
</protein>
<organism evidence="2 3">
    <name type="scientific">Elysia crispata</name>
    <name type="common">lettuce slug</name>
    <dbReference type="NCBI Taxonomy" id="231223"/>
    <lineage>
        <taxon>Eukaryota</taxon>
        <taxon>Metazoa</taxon>
        <taxon>Spiralia</taxon>
        <taxon>Lophotrochozoa</taxon>
        <taxon>Mollusca</taxon>
        <taxon>Gastropoda</taxon>
        <taxon>Heterobranchia</taxon>
        <taxon>Euthyneura</taxon>
        <taxon>Panpulmonata</taxon>
        <taxon>Sacoglossa</taxon>
        <taxon>Placobranchoidea</taxon>
        <taxon>Plakobranchidae</taxon>
        <taxon>Elysia</taxon>
    </lineage>
</organism>
<dbReference type="AlphaFoldDB" id="A0AAE0Z0U7"/>
<proteinExistence type="predicted"/>
<name>A0AAE0Z0U7_9GAST</name>
<accession>A0AAE0Z0U7</accession>